<evidence type="ECO:0000256" key="12">
    <source>
        <dbReference type="ARBA" id="ARBA00034336"/>
    </source>
</evidence>
<feature type="chain" id="PRO_5019554210" description="Hypocretin neuropeptide precursor" evidence="19">
    <location>
        <begin position="28"/>
        <end position="83"/>
    </location>
</feature>
<dbReference type="GO" id="GO:0042594">
    <property type="term" value="P:response to starvation"/>
    <property type="evidence" value="ECO:0007669"/>
    <property type="project" value="TreeGrafter"/>
</dbReference>
<dbReference type="GO" id="GO:0048471">
    <property type="term" value="C:perinuclear region of cytoplasm"/>
    <property type="evidence" value="ECO:0007669"/>
    <property type="project" value="TreeGrafter"/>
</dbReference>
<evidence type="ECO:0000256" key="4">
    <source>
        <dbReference type="ARBA" id="ARBA00022815"/>
    </source>
</evidence>
<evidence type="ECO:0000256" key="19">
    <source>
        <dbReference type="SAM" id="SignalP"/>
    </source>
</evidence>
<comment type="function">
    <text evidence="18">Binds to orexin receptor HCRTR2/OX2R only. Stimulates food intake. Modulates pituitary luteinizing hormone secretion in an ovarian steroid-dependent manner.</text>
</comment>
<evidence type="ECO:0000313" key="20">
    <source>
        <dbReference type="EMBL" id="GCB61600.1"/>
    </source>
</evidence>
<dbReference type="PANTHER" id="PTHR15173">
    <property type="entry name" value="OREXIN"/>
    <property type="match status" value="1"/>
</dbReference>
<evidence type="ECO:0000256" key="14">
    <source>
        <dbReference type="ARBA" id="ARBA00034354"/>
    </source>
</evidence>
<dbReference type="GO" id="GO:0031772">
    <property type="term" value="F:type 2 orexin receptor binding"/>
    <property type="evidence" value="ECO:0007669"/>
    <property type="project" value="TreeGrafter"/>
</dbReference>
<dbReference type="EMBL" id="BFAA01002498">
    <property type="protein sequence ID" value="GCB61600.1"/>
    <property type="molecule type" value="Genomic_DNA"/>
</dbReference>
<evidence type="ECO:0000256" key="3">
    <source>
        <dbReference type="ARBA" id="ARBA00009198"/>
    </source>
</evidence>
<evidence type="ECO:0000256" key="9">
    <source>
        <dbReference type="ARBA" id="ARBA00023320"/>
    </source>
</evidence>
<organism evidence="20 21">
    <name type="scientific">Scyliorhinus torazame</name>
    <name type="common">Cloudy catshark</name>
    <name type="synonym">Catulus torazame</name>
    <dbReference type="NCBI Taxonomy" id="75743"/>
    <lineage>
        <taxon>Eukaryota</taxon>
        <taxon>Metazoa</taxon>
        <taxon>Chordata</taxon>
        <taxon>Craniata</taxon>
        <taxon>Vertebrata</taxon>
        <taxon>Chondrichthyes</taxon>
        <taxon>Elasmobranchii</taxon>
        <taxon>Galeomorphii</taxon>
        <taxon>Galeoidea</taxon>
        <taxon>Carcharhiniformes</taxon>
        <taxon>Scyliorhinidae</taxon>
        <taxon>Scyliorhinus</taxon>
    </lineage>
</organism>
<evidence type="ECO:0000256" key="16">
    <source>
        <dbReference type="ARBA" id="ARBA00034371"/>
    </source>
</evidence>
<dbReference type="GO" id="GO:0031771">
    <property type="term" value="F:type 1 orexin receptor binding"/>
    <property type="evidence" value="ECO:0007669"/>
    <property type="project" value="TreeGrafter"/>
</dbReference>
<dbReference type="AlphaFoldDB" id="A0A401NL67"/>
<dbReference type="PANTHER" id="PTHR15173:SF2">
    <property type="entry name" value="HYPOCRETIN NEUROPEPTIDE PRECURSOR"/>
    <property type="match status" value="1"/>
</dbReference>
<evidence type="ECO:0000256" key="6">
    <source>
        <dbReference type="ARBA" id="ARBA00023018"/>
    </source>
</evidence>
<evidence type="ECO:0000256" key="13">
    <source>
        <dbReference type="ARBA" id="ARBA00034351"/>
    </source>
</evidence>
<evidence type="ECO:0000256" key="15">
    <source>
        <dbReference type="ARBA" id="ARBA00034367"/>
    </source>
</evidence>
<dbReference type="GO" id="GO:0030431">
    <property type="term" value="P:sleep"/>
    <property type="evidence" value="ECO:0007669"/>
    <property type="project" value="TreeGrafter"/>
</dbReference>
<keyword evidence="21" id="KW-1185">Reference proteome</keyword>
<keyword evidence="19" id="KW-0732">Signal</keyword>
<keyword evidence="8" id="KW-0873">Pyrrolidone carboxylic acid</keyword>
<evidence type="ECO:0000313" key="21">
    <source>
        <dbReference type="Proteomes" id="UP000288216"/>
    </source>
</evidence>
<comment type="caution">
    <text evidence="20">The sequence shown here is derived from an EMBL/GenBank/DDBJ whole genome shotgun (WGS) entry which is preliminary data.</text>
</comment>
<feature type="signal peptide" evidence="19">
    <location>
        <begin position="1"/>
        <end position="27"/>
    </location>
</feature>
<dbReference type="PRINTS" id="PR01091">
    <property type="entry name" value="OREXINPP"/>
</dbReference>
<dbReference type="GO" id="GO:0005184">
    <property type="term" value="F:neuropeptide hormone activity"/>
    <property type="evidence" value="ECO:0007669"/>
    <property type="project" value="TreeGrafter"/>
</dbReference>
<evidence type="ECO:0000256" key="10">
    <source>
        <dbReference type="ARBA" id="ARBA00023329"/>
    </source>
</evidence>
<proteinExistence type="inferred from homology"/>
<dbReference type="GO" id="GO:0031410">
    <property type="term" value="C:cytoplasmic vesicle"/>
    <property type="evidence" value="ECO:0007669"/>
    <property type="project" value="UniProtKB-SubCell"/>
</dbReference>
<dbReference type="GO" id="GO:0046928">
    <property type="term" value="P:regulation of neurotransmitter secretion"/>
    <property type="evidence" value="ECO:0007669"/>
    <property type="project" value="TreeGrafter"/>
</dbReference>
<dbReference type="InterPro" id="IPR001704">
    <property type="entry name" value="Orexin"/>
</dbReference>
<dbReference type="Proteomes" id="UP000288216">
    <property type="component" value="Unassembled WGS sequence"/>
</dbReference>
<evidence type="ECO:0000256" key="8">
    <source>
        <dbReference type="ARBA" id="ARBA00023283"/>
    </source>
</evidence>
<reference evidence="20 21" key="1">
    <citation type="journal article" date="2018" name="Nat. Ecol. Evol.">
        <title>Shark genomes provide insights into elasmobranch evolution and the origin of vertebrates.</title>
        <authorList>
            <person name="Hara Y"/>
            <person name="Yamaguchi K"/>
            <person name="Onimaru K"/>
            <person name="Kadota M"/>
            <person name="Koyanagi M"/>
            <person name="Keeley SD"/>
            <person name="Tatsumi K"/>
            <person name="Tanaka K"/>
            <person name="Motone F"/>
            <person name="Kageyama Y"/>
            <person name="Nozu R"/>
            <person name="Adachi N"/>
            <person name="Nishimura O"/>
            <person name="Nakagawa R"/>
            <person name="Tanegashima C"/>
            <person name="Kiyatake I"/>
            <person name="Matsumoto R"/>
            <person name="Murakumo K"/>
            <person name="Nishida K"/>
            <person name="Terakita A"/>
            <person name="Kuratani S"/>
            <person name="Sato K"/>
            <person name="Hyodo S Kuraku.S."/>
        </authorList>
    </citation>
    <scope>NUCLEOTIDE SEQUENCE [LARGE SCALE GENOMIC DNA]</scope>
</reference>
<evidence type="ECO:0000256" key="7">
    <source>
        <dbReference type="ARBA" id="ARBA00023157"/>
    </source>
</evidence>
<gene>
    <name evidence="20" type="ORF">scyTo_2000006</name>
</gene>
<dbReference type="GO" id="GO:0005791">
    <property type="term" value="C:rough endoplasmic reticulum"/>
    <property type="evidence" value="ECO:0007669"/>
    <property type="project" value="UniProtKB-SubCell"/>
</dbReference>
<evidence type="ECO:0000256" key="2">
    <source>
        <dbReference type="ARBA" id="ARBA00004541"/>
    </source>
</evidence>
<name>A0A401NL67_SCYTO</name>
<evidence type="ECO:0000256" key="5">
    <source>
        <dbReference type="ARBA" id="ARBA00022824"/>
    </source>
</evidence>
<keyword evidence="10" id="KW-0968">Cytoplasmic vesicle</keyword>
<dbReference type="GO" id="GO:0001659">
    <property type="term" value="P:temperature homeostasis"/>
    <property type="evidence" value="ECO:0007669"/>
    <property type="project" value="TreeGrafter"/>
</dbReference>
<evidence type="ECO:0000256" key="1">
    <source>
        <dbReference type="ARBA" id="ARBA00004427"/>
    </source>
</evidence>
<keyword evidence="7" id="KW-1015">Disulfide bond</keyword>
<dbReference type="GO" id="GO:0007218">
    <property type="term" value="P:neuropeptide signaling pathway"/>
    <property type="evidence" value="ECO:0007669"/>
    <property type="project" value="UniProtKB-KW"/>
</dbReference>
<comment type="subcellular location">
    <subcellularLocation>
        <location evidence="2">Cytoplasmic vesicle</location>
    </subcellularLocation>
    <subcellularLocation>
        <location evidence="1">Rough endoplasmic reticulum</location>
    </subcellularLocation>
    <subcellularLocation>
        <location evidence="11">Synapse</location>
    </subcellularLocation>
</comment>
<dbReference type="GO" id="GO:0042755">
    <property type="term" value="P:eating behavior"/>
    <property type="evidence" value="ECO:0007669"/>
    <property type="project" value="TreeGrafter"/>
</dbReference>
<accession>A0A401NL67</accession>
<dbReference type="OrthoDB" id="9379045at2759"/>
<keyword evidence="5" id="KW-0256">Endoplasmic reticulum</keyword>
<evidence type="ECO:0000256" key="17">
    <source>
        <dbReference type="ARBA" id="ARBA00045659"/>
    </source>
</evidence>
<comment type="similarity">
    <text evidence="3">Belongs to the orexin family.</text>
</comment>
<dbReference type="GO" id="GO:0045202">
    <property type="term" value="C:synapse"/>
    <property type="evidence" value="ECO:0007669"/>
    <property type="project" value="UniProtKB-SubCell"/>
</dbReference>
<protein>
    <recommendedName>
        <fullName evidence="12">Hypocretin neuropeptide precursor</fullName>
    </recommendedName>
    <alternativeName>
        <fullName evidence="16">Hypocretin</fullName>
    </alternativeName>
    <alternativeName>
        <fullName evidence="13">Orexin precursor</fullName>
    </alternativeName>
    <alternativeName>
        <fullName evidence="15">Prepro-orexin</fullName>
    </alternativeName>
    <alternativeName>
        <fullName evidence="14">Preprohypocretin</fullName>
    </alternativeName>
</protein>
<dbReference type="Pfam" id="PF02072">
    <property type="entry name" value="Orexin"/>
    <property type="match status" value="1"/>
</dbReference>
<comment type="function">
    <text evidence="17">Binds to orexin receptors HCRTR1/OX1R and HCRTR2/OX2R with a high affinity. Stimulates food intake. Modulates pituitary luteinizing hormone secretion in an ovarian steroid-dependent manner.</text>
</comment>
<keyword evidence="6" id="KW-0770">Synapse</keyword>
<evidence type="ECO:0000256" key="18">
    <source>
        <dbReference type="ARBA" id="ARBA00046224"/>
    </source>
</evidence>
<keyword evidence="9" id="KW-0527">Neuropeptide</keyword>
<keyword evidence="4" id="KW-0027">Amidation</keyword>
<dbReference type="STRING" id="75743.A0A401NL67"/>
<dbReference type="GO" id="GO:0051971">
    <property type="term" value="P:positive regulation of transmission of nerve impulse"/>
    <property type="evidence" value="ECO:0007669"/>
    <property type="project" value="TreeGrafter"/>
</dbReference>
<sequence>MLILFSLCLQRLCVSLILILLCSFAFATTDIPKCCRRQKCPYEVTNLLRGTGNHAAGILTLGKQKTNVPFQSRLYHLLHGLEK</sequence>
<evidence type="ECO:0000256" key="11">
    <source>
        <dbReference type="ARBA" id="ARBA00034103"/>
    </source>
</evidence>